<feature type="transmembrane region" description="Helical" evidence="8">
    <location>
        <begin position="170"/>
        <end position="196"/>
    </location>
</feature>
<feature type="transmembrane region" description="Helical" evidence="8">
    <location>
        <begin position="131"/>
        <end position="150"/>
    </location>
</feature>
<evidence type="ECO:0000256" key="8">
    <source>
        <dbReference type="RuleBase" id="RU361233"/>
    </source>
</evidence>
<keyword evidence="5 8" id="KW-0812">Transmembrane</keyword>
<comment type="caution">
    <text evidence="11">The sequence shown here is derived from an EMBL/GenBank/DDBJ whole genome shotgun (WGS) entry which is preliminary data.</text>
</comment>
<evidence type="ECO:0000259" key="10">
    <source>
        <dbReference type="Pfam" id="PF04535"/>
    </source>
</evidence>
<evidence type="ECO:0000256" key="5">
    <source>
        <dbReference type="ARBA" id="ARBA00022692"/>
    </source>
</evidence>
<evidence type="ECO:0000256" key="2">
    <source>
        <dbReference type="ARBA" id="ARBA00007651"/>
    </source>
</evidence>
<comment type="similarity">
    <text evidence="2 8">Belongs to the Casparian strip membrane proteins (CASP) family.</text>
</comment>
<gene>
    <name evidence="11" type="ORF">K7X08_017123</name>
</gene>
<dbReference type="OrthoDB" id="1304553at2759"/>
<comment type="subunit">
    <text evidence="3 8">Homodimer and heterodimers.</text>
</comment>
<evidence type="ECO:0000256" key="7">
    <source>
        <dbReference type="ARBA" id="ARBA00023136"/>
    </source>
</evidence>
<proteinExistence type="inferred from homology"/>
<keyword evidence="12" id="KW-1185">Reference proteome</keyword>
<evidence type="ECO:0000256" key="1">
    <source>
        <dbReference type="ARBA" id="ARBA00004651"/>
    </source>
</evidence>
<sequence length="201" mass="21848">MDQNQTPSTATIDQTSTTTMNQNQTPSTAVSPMMIALKPVVKPLVIRAITFIFLLVSLIVITTDSFDTYDTNDFPITFKSTDIYAYRYMISADAIGMAYTLLLVLLTISQVKSGSPIDSGLSYFEFYSDKVILFLLATGAAAGLGLTVEYNRVVDIDLDQELKIQNFLNIANASASLLLLGSVSSFISSVISSLNLPRKSS</sequence>
<keyword evidence="6 8" id="KW-1133">Transmembrane helix</keyword>
<dbReference type="EMBL" id="JAJAGQ010000015">
    <property type="protein sequence ID" value="KAJ8542257.1"/>
    <property type="molecule type" value="Genomic_DNA"/>
</dbReference>
<dbReference type="AlphaFoldDB" id="A0A9Q1R6X0"/>
<dbReference type="PANTHER" id="PTHR33573">
    <property type="entry name" value="CASP-LIKE PROTEIN 4A4"/>
    <property type="match status" value="1"/>
</dbReference>
<evidence type="ECO:0000313" key="11">
    <source>
        <dbReference type="EMBL" id="KAJ8542257.1"/>
    </source>
</evidence>
<evidence type="ECO:0000256" key="9">
    <source>
        <dbReference type="SAM" id="MobiDB-lite"/>
    </source>
</evidence>
<dbReference type="GO" id="GO:0005886">
    <property type="term" value="C:plasma membrane"/>
    <property type="evidence" value="ECO:0007669"/>
    <property type="project" value="UniProtKB-SubCell"/>
</dbReference>
<evidence type="ECO:0000313" key="12">
    <source>
        <dbReference type="Proteomes" id="UP001152561"/>
    </source>
</evidence>
<evidence type="ECO:0000256" key="6">
    <source>
        <dbReference type="ARBA" id="ARBA00022989"/>
    </source>
</evidence>
<dbReference type="Pfam" id="PF04535">
    <property type="entry name" value="CASP_dom"/>
    <property type="match status" value="1"/>
</dbReference>
<comment type="subcellular location">
    <subcellularLocation>
        <location evidence="1 8">Cell membrane</location>
        <topology evidence="1 8">Multi-pass membrane protein</topology>
    </subcellularLocation>
</comment>
<evidence type="ECO:0000256" key="4">
    <source>
        <dbReference type="ARBA" id="ARBA00022475"/>
    </source>
</evidence>
<dbReference type="InterPro" id="IPR006702">
    <property type="entry name" value="CASP_dom"/>
</dbReference>
<feature type="transmembrane region" description="Helical" evidence="8">
    <location>
        <begin position="44"/>
        <end position="63"/>
    </location>
</feature>
<feature type="domain" description="Casparian strip membrane protein" evidence="10">
    <location>
        <begin position="44"/>
        <end position="151"/>
    </location>
</feature>
<organism evidence="11 12">
    <name type="scientific">Anisodus acutangulus</name>
    <dbReference type="NCBI Taxonomy" id="402998"/>
    <lineage>
        <taxon>Eukaryota</taxon>
        <taxon>Viridiplantae</taxon>
        <taxon>Streptophyta</taxon>
        <taxon>Embryophyta</taxon>
        <taxon>Tracheophyta</taxon>
        <taxon>Spermatophyta</taxon>
        <taxon>Magnoliopsida</taxon>
        <taxon>eudicotyledons</taxon>
        <taxon>Gunneridae</taxon>
        <taxon>Pentapetalae</taxon>
        <taxon>asterids</taxon>
        <taxon>lamiids</taxon>
        <taxon>Solanales</taxon>
        <taxon>Solanaceae</taxon>
        <taxon>Solanoideae</taxon>
        <taxon>Hyoscyameae</taxon>
        <taxon>Anisodus</taxon>
    </lineage>
</organism>
<accession>A0A9Q1R6X0</accession>
<dbReference type="Proteomes" id="UP001152561">
    <property type="component" value="Unassembled WGS sequence"/>
</dbReference>
<dbReference type="PANTHER" id="PTHR33573:SF41">
    <property type="entry name" value="CASP-LIKE PROTEIN"/>
    <property type="match status" value="1"/>
</dbReference>
<feature type="region of interest" description="Disordered" evidence="9">
    <location>
        <begin position="1"/>
        <end position="26"/>
    </location>
</feature>
<keyword evidence="7 8" id="KW-0472">Membrane</keyword>
<keyword evidence="4 8" id="KW-1003">Cell membrane</keyword>
<evidence type="ECO:0000256" key="3">
    <source>
        <dbReference type="ARBA" id="ARBA00011489"/>
    </source>
</evidence>
<protein>
    <recommendedName>
        <fullName evidence="8">CASP-like protein</fullName>
    </recommendedName>
</protein>
<feature type="transmembrane region" description="Helical" evidence="8">
    <location>
        <begin position="83"/>
        <end position="106"/>
    </location>
</feature>
<reference evidence="12" key="1">
    <citation type="journal article" date="2023" name="Proc. Natl. Acad. Sci. U.S.A.">
        <title>Genomic and structural basis for evolution of tropane alkaloid biosynthesis.</title>
        <authorList>
            <person name="Wanga Y.-J."/>
            <person name="Taina T."/>
            <person name="Yua J.-Y."/>
            <person name="Lia J."/>
            <person name="Xua B."/>
            <person name="Chenc J."/>
            <person name="D'Auriad J.C."/>
            <person name="Huanga J.-P."/>
            <person name="Huanga S.-X."/>
        </authorList>
    </citation>
    <scope>NUCLEOTIDE SEQUENCE [LARGE SCALE GENOMIC DNA]</scope>
    <source>
        <strain evidence="12">cv. KIB-2019</strain>
    </source>
</reference>
<name>A0A9Q1R6X0_9SOLA</name>